<feature type="region of interest" description="Disordered" evidence="1">
    <location>
        <begin position="1"/>
        <end position="63"/>
    </location>
</feature>
<sequence>MTSRRKSIGRGDEARGPVINAEASAKMRRGEREDTPHRYGHPQPGMYSRKIGGTYGASVSDLQ</sequence>
<organism evidence="2 3">
    <name type="scientific">Alicyclobacillus dauci</name>
    <dbReference type="NCBI Taxonomy" id="1475485"/>
    <lineage>
        <taxon>Bacteria</taxon>
        <taxon>Bacillati</taxon>
        <taxon>Bacillota</taxon>
        <taxon>Bacilli</taxon>
        <taxon>Bacillales</taxon>
        <taxon>Alicyclobacillaceae</taxon>
        <taxon>Alicyclobacillus</taxon>
    </lineage>
</organism>
<keyword evidence="3" id="KW-1185">Reference proteome</keyword>
<feature type="compositionally biased region" description="Basic and acidic residues" evidence="1">
    <location>
        <begin position="28"/>
        <end position="37"/>
    </location>
</feature>
<dbReference type="EMBL" id="CP104064">
    <property type="protein sequence ID" value="WAH35931.1"/>
    <property type="molecule type" value="Genomic_DNA"/>
</dbReference>
<reference evidence="2" key="1">
    <citation type="submission" date="2022-08" db="EMBL/GenBank/DDBJ databases">
        <title>Alicyclobacillus dauci DSM2870, complete genome.</title>
        <authorList>
            <person name="Wang Q."/>
            <person name="Cai R."/>
            <person name="Wang Z."/>
        </authorList>
    </citation>
    <scope>NUCLEOTIDE SEQUENCE</scope>
    <source>
        <strain evidence="2">DSM 28700</strain>
    </source>
</reference>
<dbReference type="RefSeq" id="WP_268043223.1">
    <property type="nucleotide sequence ID" value="NZ_CP104064.1"/>
</dbReference>
<proteinExistence type="predicted"/>
<evidence type="ECO:0000256" key="1">
    <source>
        <dbReference type="SAM" id="MobiDB-lite"/>
    </source>
</evidence>
<name>A0ABY6Z0P1_9BACL</name>
<evidence type="ECO:0000313" key="2">
    <source>
        <dbReference type="EMBL" id="WAH35931.1"/>
    </source>
</evidence>
<gene>
    <name evidence="2" type="ORF">NZD86_16900</name>
</gene>
<accession>A0ABY6Z0P1</accession>
<evidence type="ECO:0000313" key="3">
    <source>
        <dbReference type="Proteomes" id="UP001164803"/>
    </source>
</evidence>
<dbReference type="Proteomes" id="UP001164803">
    <property type="component" value="Chromosome"/>
</dbReference>
<protein>
    <submittedName>
        <fullName evidence="2">Uncharacterized protein</fullName>
    </submittedName>
</protein>